<dbReference type="ExpressionAtlas" id="F8VYY5">
    <property type="expression patterns" value="baseline and differential"/>
</dbReference>
<sequence>MAQKHPGERGLYGAHHSGGASLRTLGPSVDPEIPSFSGLRDSAGTAPNGTRCLTEHSGPKHTQHPNPAHWLDPSHGPPG</sequence>
<dbReference type="HOGENOM" id="CLU_2612177_0_0_1"/>
<dbReference type="VEuPathDB" id="HostDB:ENSG00000135392"/>
<reference evidence="3" key="2">
    <citation type="journal article" date="2004" name="Nature">
        <title>Finishing the euchromatic sequence of the human genome.</title>
        <authorList>
            <consortium name="International Human Genome Sequencing Consortium"/>
        </authorList>
    </citation>
    <scope>NUCLEOTIDE SEQUENCE [LARGE SCALE GENOMIC DNA]</scope>
</reference>
<dbReference type="OpenTargets" id="ENSG00000135392"/>
<gene>
    <name evidence="2" type="primary">DNAJC14</name>
</gene>
<evidence type="ECO:0000313" key="3">
    <source>
        <dbReference type="Proteomes" id="UP000005640"/>
    </source>
</evidence>
<protein>
    <submittedName>
        <fullName evidence="2">DnaJ homolog subfamily C member 14</fullName>
    </submittedName>
</protein>
<evidence type="ECO:0007829" key="4">
    <source>
        <dbReference type="PeptideAtlas" id="F8VYY5"/>
    </source>
</evidence>
<dbReference type="EMBL" id="AC023055">
    <property type="status" value="NOT_ANNOTATED_CDS"/>
    <property type="molecule type" value="Genomic_DNA"/>
</dbReference>
<dbReference type="Bgee" id="ENSG00000135392">
    <property type="expression patterns" value="Expressed in islet of Langerhans and 147 other cell types or tissues"/>
</dbReference>
<organism evidence="2 3">
    <name type="scientific">Homo sapiens</name>
    <name type="common">Human</name>
    <dbReference type="NCBI Taxonomy" id="9606"/>
    <lineage>
        <taxon>Eukaryota</taxon>
        <taxon>Metazoa</taxon>
        <taxon>Chordata</taxon>
        <taxon>Craniata</taxon>
        <taxon>Vertebrata</taxon>
        <taxon>Euteleostomi</taxon>
        <taxon>Mammalia</taxon>
        <taxon>Eutheria</taxon>
        <taxon>Euarchontoglires</taxon>
        <taxon>Primates</taxon>
        <taxon>Haplorrhini</taxon>
        <taxon>Catarrhini</taxon>
        <taxon>Hominidae</taxon>
        <taxon>Homo</taxon>
    </lineage>
</organism>
<feature type="non-terminal residue" evidence="2">
    <location>
        <position position="79"/>
    </location>
</feature>
<dbReference type="UCSC" id="uc058pbz.1">
    <property type="organism name" value="human"/>
</dbReference>
<dbReference type="Ensembl" id="ENST00000546957">
    <property type="protein sequence ID" value="ENSP00000448876"/>
    <property type="gene ID" value="ENSG00000135392"/>
</dbReference>
<dbReference type="OrthoDB" id="1507364at2759"/>
<dbReference type="GeneTree" id="ENSGT00940000155637"/>
<dbReference type="Antibodypedia" id="3011">
    <property type="antibodies" value="61 antibodies from 14 providers"/>
</dbReference>
<dbReference type="Proteomes" id="UP000005640">
    <property type="component" value="Chromosome 12"/>
</dbReference>
<reference evidence="2 3" key="3">
    <citation type="journal article" date="2006" name="Nature">
        <title>The finished DNA sequence of human chromosome 12.</title>
        <authorList>
            <consortium name="Baylor College of Medicine Human Genome Sequencing Center Sequence Production Team"/>
            <person name="Scherer S.E."/>
            <person name="Muzny D.M."/>
            <person name="Buhay C.J."/>
            <person name="Chen R."/>
            <person name="Cree A."/>
            <person name="Ding Y."/>
            <person name="Dugan-Rocha S."/>
            <person name="Gill R."/>
            <person name="Gunaratne P."/>
            <person name="Harris R.A."/>
            <person name="Hawes A.C."/>
            <person name="Hernandez J."/>
            <person name="Hodgson A.V."/>
            <person name="Hume J."/>
            <person name="Jackson A."/>
            <person name="Khan Z.M."/>
            <person name="Kovar-Smith C."/>
            <person name="Lewis L.R."/>
            <person name="Lozado R.J."/>
            <person name="Metzker M.L."/>
            <person name="Milosavljevic A."/>
            <person name="Miner G.R."/>
            <person name="Montgomery K.T."/>
            <person name="Morgan M.B."/>
            <person name="Nazareth L.V."/>
            <person name="Scott G."/>
            <person name="Sodergren E."/>
            <person name="Song X.Z."/>
            <person name="Steffen D."/>
            <person name="Lovering R.C."/>
            <person name="Wheeler D.A."/>
            <person name="Worley K.C."/>
            <person name="Yuan Y."/>
            <person name="Zhang Z."/>
            <person name="Adams C.Q."/>
            <person name="Ansari-Lari M.A."/>
            <person name="Ayele M."/>
            <person name="Brown M.J."/>
            <person name="Chen G."/>
            <person name="Chen Z."/>
            <person name="Clerc-Blankenburg K.P."/>
            <person name="Davis C."/>
            <person name="Delgado O."/>
            <person name="Dinh H.H."/>
            <person name="Draper H."/>
            <person name="Gonzalez-Garay M.L."/>
            <person name="Havlak P."/>
            <person name="Jackson L.R."/>
            <person name="Jacob L.S."/>
            <person name="Kelly S.H."/>
            <person name="Li L."/>
            <person name="Li Z."/>
            <person name="Liu J."/>
            <person name="Liu W."/>
            <person name="Lu J."/>
            <person name="Maheshwari M."/>
            <person name="Nguyen B.V."/>
            <person name="Okwuonu G.O."/>
            <person name="Pasternak S."/>
            <person name="Perez L.M."/>
            <person name="Plopper F.J."/>
            <person name="Santibanez J."/>
            <person name="Shen H."/>
            <person name="Tabor P.E."/>
            <person name="Verduzco D."/>
            <person name="Waldron L."/>
            <person name="Wang Q."/>
            <person name="Williams G.A."/>
            <person name="Zhang J."/>
            <person name="Zhou J."/>
            <person name="Allen C.C."/>
            <person name="Amin A.G."/>
            <person name="Anyalebechi V."/>
            <person name="Bailey M."/>
            <person name="Barbaria J.A."/>
            <person name="Bimage K.E."/>
            <person name="Bryant N.P."/>
            <person name="Burch P.E."/>
            <person name="Burkett C.E."/>
            <person name="Burrell K.L."/>
            <person name="Calderon E."/>
            <person name="Cardenas V."/>
            <person name="Carter K."/>
            <person name="Casias K."/>
            <person name="Cavazos I."/>
            <person name="Cavazos S.R."/>
            <person name="Ceasar H."/>
            <person name="Chacko J."/>
            <person name="Chan S.N."/>
            <person name="Chavez D."/>
            <person name="Christopoulos C."/>
            <person name="Chu J."/>
            <person name="Cockrell R."/>
            <person name="Cox C.D."/>
            <person name="Dang M."/>
            <person name="Dathorne S.R."/>
            <person name="David R."/>
            <person name="Davis C.M."/>
            <person name="Davy-Carroll L."/>
            <person name="Deshazo D.R."/>
            <person name="Donlin J.E."/>
            <person name="D'Souza L."/>
            <person name="Eaves K.A."/>
            <person name="Egan A."/>
            <person name="Emery-Cohen A.J."/>
            <person name="Escotto M."/>
            <person name="Flagg N."/>
            <person name="Forbes L.D."/>
            <person name="Gabisi A.M."/>
            <person name="Garza M."/>
            <person name="Hamilton C."/>
            <person name="Henderson N."/>
            <person name="Hernandez O."/>
            <person name="Hines S."/>
            <person name="Hogues M.E."/>
            <person name="Huang M."/>
            <person name="Idlebird D.G."/>
            <person name="Johnson R."/>
            <person name="Jolivet A."/>
            <person name="Jones S."/>
            <person name="Kagan R."/>
            <person name="King L.M."/>
            <person name="Leal B."/>
            <person name="Lebow H."/>
            <person name="Lee S."/>
            <person name="LeVan J.M."/>
            <person name="Lewis L.C."/>
            <person name="London P."/>
            <person name="Lorensuhewa L.M."/>
            <person name="Loulseged H."/>
            <person name="Lovett D.A."/>
            <person name="Lucier A."/>
            <person name="Lucier R.L."/>
            <person name="Ma J."/>
            <person name="Madu R.C."/>
            <person name="Mapua P."/>
            <person name="Martindale A.D."/>
            <person name="Martinez E."/>
            <person name="Massey E."/>
            <person name="Mawhiney S."/>
            <person name="Meador M.G."/>
            <person name="Mendez S."/>
            <person name="Mercado C."/>
            <person name="Mercado I.C."/>
            <person name="Merritt C.E."/>
            <person name="Miner Z.L."/>
            <person name="Minja E."/>
            <person name="Mitchell T."/>
            <person name="Mohabbat F."/>
            <person name="Mohabbat K."/>
            <person name="Montgomery B."/>
            <person name="Moore N."/>
            <person name="Morris S."/>
            <person name="Munidasa M."/>
            <person name="Ngo R.N."/>
            <person name="Nguyen N.B."/>
            <person name="Nickerson E."/>
            <person name="Nwaokelemeh O.O."/>
            <person name="Nwokenkwo S."/>
            <person name="Obregon M."/>
            <person name="Oguh M."/>
            <person name="Oragunye N."/>
            <person name="Oviedo R.J."/>
            <person name="Parish B.J."/>
            <person name="Parker D.N."/>
            <person name="Parrish J."/>
            <person name="Parks K.L."/>
            <person name="Paul H.A."/>
            <person name="Payton B.A."/>
            <person name="Perez A."/>
            <person name="Perrin W."/>
            <person name="Pickens A."/>
            <person name="Primus E.L."/>
            <person name="Pu L.L."/>
            <person name="Puazo M."/>
            <person name="Quiles M.M."/>
            <person name="Quiroz J.B."/>
            <person name="Rabata D."/>
            <person name="Reeves K."/>
            <person name="Ruiz S.J."/>
            <person name="Shao H."/>
            <person name="Sisson I."/>
            <person name="Sonaike T."/>
            <person name="Sorelle R.P."/>
            <person name="Sutton A.E."/>
            <person name="Svatek A.F."/>
            <person name="Svetz L.A."/>
            <person name="Tamerisa K.S."/>
            <person name="Taylor T.R."/>
            <person name="Teague B."/>
            <person name="Thomas N."/>
            <person name="Thorn R.D."/>
            <person name="Trejos Z.Y."/>
            <person name="Trevino B.K."/>
            <person name="Ukegbu O.N."/>
            <person name="Urban J.B."/>
            <person name="Vasquez L.I."/>
            <person name="Vera V.A."/>
            <person name="Villasana D.M."/>
            <person name="Wang L."/>
            <person name="Ward-Moore S."/>
            <person name="Warren J.T."/>
            <person name="Wei X."/>
            <person name="White F."/>
            <person name="Williamson A.L."/>
            <person name="Wleczyk R."/>
            <person name="Wooden H.S."/>
            <person name="Wooden S.H."/>
            <person name="Yen J."/>
            <person name="Yoon L."/>
            <person name="Yoon V."/>
            <person name="Zorrilla S.E."/>
            <person name="Nelson D."/>
            <person name="Kucherlapati R."/>
            <person name="Weinstock G."/>
            <person name="Gibbs R.A."/>
            <person name="null."/>
        </authorList>
    </citation>
    <scope>NUCLEOTIDE SEQUENCE [LARGE SCALE GENOMIC DNA]</scope>
</reference>
<proteinExistence type="evidence at protein level"/>
<feature type="region of interest" description="Disordered" evidence="1">
    <location>
        <begin position="1"/>
        <end position="79"/>
    </location>
</feature>
<dbReference type="AlphaFoldDB" id="F8VYY5"/>
<dbReference type="HGNC" id="HGNC:24581">
    <property type="gene designation" value="DNAJC14"/>
</dbReference>
<name>F8VYY5_HUMAN</name>
<reference evidence="3" key="1">
    <citation type="journal article" date="2001" name="Nature">
        <title>Initial sequencing and analysis of the human genome.</title>
        <authorList>
            <consortium name="International Human Genome Sequencing Consortium"/>
            <person name="Lander E.S."/>
            <person name="Linton L.M."/>
            <person name="Birren B."/>
            <person name="Nusbaum C."/>
            <person name="Zody M.C."/>
            <person name="Baldwin J."/>
            <person name="Devon K."/>
            <person name="Dewar K."/>
            <person name="Doyle M."/>
            <person name="FitzHugh W."/>
            <person name="Funke R."/>
            <person name="Gage D."/>
            <person name="Harris K."/>
            <person name="Heaford A."/>
            <person name="Howland J."/>
            <person name="Kann L."/>
            <person name="Lehoczky J."/>
            <person name="LeVine R."/>
            <person name="McEwan P."/>
            <person name="McKernan K."/>
            <person name="Meldrim J."/>
            <person name="Mesirov J.P."/>
            <person name="Miranda C."/>
            <person name="Morris W."/>
            <person name="Naylor J."/>
            <person name="Raymond C."/>
            <person name="Rosetti M."/>
            <person name="Santos R."/>
            <person name="Sheridan A."/>
            <person name="Sougnez C."/>
            <person name="Stange-Thomann N."/>
            <person name="Stojanovic N."/>
            <person name="Subramanian A."/>
            <person name="Wyman D."/>
            <person name="Rogers J."/>
            <person name="Sulston J."/>
            <person name="Ainscough R."/>
            <person name="Beck S."/>
            <person name="Bentley D."/>
            <person name="Burton J."/>
            <person name="Clee C."/>
            <person name="Carter N."/>
            <person name="Coulson A."/>
            <person name="Deadman R."/>
            <person name="Deloukas P."/>
            <person name="Dunham A."/>
            <person name="Dunham I."/>
            <person name="Durbin R."/>
            <person name="French L."/>
            <person name="Grafham D."/>
            <person name="Gregory S."/>
            <person name="Hubbard T."/>
            <person name="Humphray S."/>
            <person name="Hunt A."/>
            <person name="Jones M."/>
            <person name="Lloyd C."/>
            <person name="McMurray A."/>
            <person name="Matthews L."/>
            <person name="Mercer S."/>
            <person name="Milne S."/>
            <person name="Mullikin J.C."/>
            <person name="Mungall A."/>
            <person name="Plumb R."/>
            <person name="Ross M."/>
            <person name="Shownkeen R."/>
            <person name="Sims S."/>
            <person name="Waterston R.H."/>
            <person name="Wilson R.K."/>
            <person name="Hillier L.W."/>
            <person name="McPherson J.D."/>
            <person name="Marra M.A."/>
            <person name="Mardis E.R."/>
            <person name="Fulton L.A."/>
            <person name="Chinwalla A.T."/>
            <person name="Pepin K.H."/>
            <person name="Gish W.R."/>
            <person name="Chissoe S.L."/>
            <person name="Wendl M.C."/>
            <person name="Delehaunty K.D."/>
            <person name="Miner T.L."/>
            <person name="Delehaunty A."/>
            <person name="Kramer J.B."/>
            <person name="Cook L.L."/>
            <person name="Fulton R.S."/>
            <person name="Johnson D.L."/>
            <person name="Minx P.J."/>
            <person name="Clifton S.W."/>
            <person name="Hawkins T."/>
            <person name="Branscomb E."/>
            <person name="Predki P."/>
            <person name="Richardson P."/>
            <person name="Wenning S."/>
            <person name="Slezak T."/>
            <person name="Doggett N."/>
            <person name="Cheng J.F."/>
            <person name="Olsen A."/>
            <person name="Lucas S."/>
            <person name="Elkin C."/>
            <person name="Uberbacher E."/>
            <person name="Frazier M."/>
            <person name="Gibbs R.A."/>
            <person name="Muzny D.M."/>
            <person name="Scherer S.E."/>
            <person name="Bouck J.B."/>
            <person name="Sodergren E.J."/>
            <person name="Worley K.C."/>
            <person name="Rives C.M."/>
            <person name="Gorrell J.H."/>
            <person name="Metzker M.L."/>
            <person name="Naylor S.L."/>
            <person name="Kucherlapati R.S."/>
            <person name="Nelson D.L."/>
            <person name="Weinstock G.M."/>
            <person name="Sakaki Y."/>
            <person name="Fujiyama A."/>
            <person name="Hattori M."/>
            <person name="Yada T."/>
            <person name="Toyoda A."/>
            <person name="Itoh T."/>
            <person name="Kawagoe C."/>
            <person name="Watanabe H."/>
            <person name="Totoki Y."/>
            <person name="Taylor T."/>
            <person name="Weissenbach J."/>
            <person name="Heilig R."/>
            <person name="Saurin W."/>
            <person name="Artiguenave F."/>
            <person name="Brottier P."/>
            <person name="Bruls T."/>
            <person name="Pelletier E."/>
            <person name="Robert C."/>
            <person name="Wincker P."/>
            <person name="Smith D.R."/>
            <person name="Doucette-Stamm L."/>
            <person name="Rubenfield M."/>
            <person name="Weinstock K."/>
            <person name="Lee H.M."/>
            <person name="Dubois J."/>
            <person name="Rosenthal A."/>
            <person name="Platzer M."/>
            <person name="Nyakatura G."/>
            <person name="Taudien S."/>
            <person name="Rump A."/>
            <person name="Yang H."/>
            <person name="Yu J."/>
            <person name="Wang J."/>
            <person name="Huang G."/>
            <person name="Gu J."/>
            <person name="Hood L."/>
            <person name="Rowen L."/>
            <person name="Madan A."/>
            <person name="Qin S."/>
            <person name="Davis R.W."/>
            <person name="Federspiel N.A."/>
            <person name="Abola A.P."/>
            <person name="Proctor M.J."/>
            <person name="Myers R.M."/>
            <person name="Schmutz J."/>
            <person name="Dickson M."/>
            <person name="Grimwood J."/>
            <person name="Cox D.R."/>
            <person name="Olson M.V."/>
            <person name="Kaul R."/>
            <person name="Raymond C."/>
            <person name="Shimizu N."/>
            <person name="Kawasaki K."/>
            <person name="Minoshima S."/>
            <person name="Evans G.A."/>
            <person name="Athanasiou M."/>
            <person name="Schultz R."/>
            <person name="Roe B.A."/>
            <person name="Chen F."/>
            <person name="Pan H."/>
            <person name="Ramser J."/>
            <person name="Lehrach H."/>
            <person name="Reinhardt R."/>
            <person name="McCombie W.R."/>
            <person name="de la Bastide M."/>
            <person name="Dedhia N."/>
            <person name="Blocker H."/>
            <person name="Hornischer K."/>
            <person name="Nordsiek G."/>
            <person name="Agarwala R."/>
            <person name="Aravind L."/>
            <person name="Bailey J.A."/>
            <person name="Bateman A."/>
            <person name="Batzoglou S."/>
            <person name="Birney E."/>
            <person name="Bork P."/>
            <person name="Brown D.G."/>
            <person name="Burge C.B."/>
            <person name="Cerutti L."/>
            <person name="Chen H.C."/>
            <person name="Church D."/>
            <person name="Clamp M."/>
            <person name="Copley R.R."/>
            <person name="Doerks T."/>
            <person name="Eddy S.R."/>
            <person name="Eichler E.E."/>
            <person name="Furey T.S."/>
            <person name="Galagan J."/>
            <person name="Gilbert J.G."/>
            <person name="Harmon C."/>
            <person name="Hayashizaki Y."/>
            <person name="Haussler D."/>
            <person name="Hermjakob H."/>
            <person name="Hokamp K."/>
            <person name="Jang W."/>
            <person name="Johnson L.S."/>
            <person name="Jones T.A."/>
            <person name="Kasif S."/>
            <person name="Kaspryzk A."/>
            <person name="Kennedy S."/>
            <person name="Kent W.J."/>
            <person name="Kitts P."/>
            <person name="Koonin E.V."/>
            <person name="Korf I."/>
            <person name="Kulp D."/>
            <person name="Lancet D."/>
            <person name="Lowe T.M."/>
            <person name="McLysaght A."/>
            <person name="Mikkelsen T."/>
            <person name="Moran J.V."/>
            <person name="Mulder N."/>
            <person name="Pollara V.J."/>
            <person name="Ponting C.P."/>
            <person name="Schuler G."/>
            <person name="Schultz J."/>
            <person name="Slater G."/>
            <person name="Smit A.F."/>
            <person name="Stupka E."/>
            <person name="Szustakowski J."/>
            <person name="Thierry-Mieg D."/>
            <person name="Thierry-Mieg J."/>
            <person name="Wagner L."/>
            <person name="Wallis J."/>
            <person name="Wheeler R."/>
            <person name="Williams A."/>
            <person name="Wolf Y.I."/>
            <person name="Wolfe K.H."/>
            <person name="Yang S.P."/>
            <person name="Yeh R.F."/>
            <person name="Collins F."/>
            <person name="Guyer M.S."/>
            <person name="Peterson J."/>
            <person name="Felsenfeld A."/>
            <person name="Wetterstrand K.A."/>
            <person name="Patrinos A."/>
            <person name="Morgan M.J."/>
            <person name="de Jong P."/>
            <person name="Catanese J.J."/>
            <person name="Osoegawa K."/>
            <person name="Shizuya H."/>
            <person name="Choi S."/>
            <person name="Chen Y.J."/>
        </authorList>
    </citation>
    <scope>NUCLEOTIDE SEQUENCE [LARGE SCALE GENOMIC DNA]</scope>
</reference>
<evidence type="ECO:0007829" key="5">
    <source>
        <dbReference type="ProteomicsDB" id="F8VYY5"/>
    </source>
</evidence>
<evidence type="ECO:0000313" key="2">
    <source>
        <dbReference type="Ensembl" id="ENSP00000448876"/>
    </source>
</evidence>
<dbReference type="ProteomicsDB" id="29244"/>
<keyword evidence="3" id="KW-1185">Reference proteome</keyword>
<dbReference type="MassIVE" id="F8VYY5"/>
<evidence type="ECO:0000256" key="1">
    <source>
        <dbReference type="SAM" id="MobiDB-lite"/>
    </source>
</evidence>
<dbReference type="ChiTaRS" id="DNAJC14">
    <property type="organism name" value="human"/>
</dbReference>
<keyword evidence="4 5" id="KW-1267">Proteomics identification</keyword>
<dbReference type="PeptideAtlas" id="F8VYY5"/>
<reference evidence="2" key="4">
    <citation type="submission" date="2011-07" db="UniProtKB">
        <authorList>
            <consortium name="Ensembl"/>
        </authorList>
    </citation>
    <scope>IDENTIFICATION</scope>
</reference>
<accession>F8VYY5</accession>